<evidence type="ECO:0000256" key="1">
    <source>
        <dbReference type="ARBA" id="ARBA00001933"/>
    </source>
</evidence>
<evidence type="ECO:0000256" key="14">
    <source>
        <dbReference type="SAM" id="Coils"/>
    </source>
</evidence>
<dbReference type="InterPro" id="IPR015421">
    <property type="entry name" value="PyrdxlP-dep_Trfase_major"/>
</dbReference>
<gene>
    <name evidence="15" type="primary">100637497</name>
</gene>
<dbReference type="InterPro" id="IPR005814">
    <property type="entry name" value="Aminotrans_3"/>
</dbReference>
<evidence type="ECO:0000256" key="12">
    <source>
        <dbReference type="ARBA" id="ARBA00048021"/>
    </source>
</evidence>
<dbReference type="CDD" id="cd00610">
    <property type="entry name" value="OAT_like"/>
    <property type="match status" value="1"/>
</dbReference>
<dbReference type="STRING" id="400682.A0A1X7VER4"/>
<dbReference type="InParanoid" id="A0A1X7VER4"/>
<dbReference type="AlphaFoldDB" id="A0A1X7VER4"/>
<dbReference type="InterPro" id="IPR015424">
    <property type="entry name" value="PyrdxlP-dep_Trfase"/>
</dbReference>
<keyword evidence="16" id="KW-1185">Reference proteome</keyword>
<dbReference type="Gene3D" id="3.40.640.10">
    <property type="entry name" value="Type I PLP-dependent aspartate aminotransferase-like (Major domain)"/>
    <property type="match status" value="1"/>
</dbReference>
<sequence length="501" mass="55368">MLMLARNISFSYSGSSSLFVRHFSAFQNKGPIIFNKKYLDSLDGGYEAPQVRTSSVPGPKSLECLNRLSQFHLTANVEIFVDYKASSGNYMVDADGNAFLDVYQQIATLPLGYNNPTLLKASVSDDMMTLLSSRPSLGYAPSVDYLALLEKSLFSIKPNGMNHSVQLMCGACSVENALKLAFMWYMNNKRGDRPISQDELDSALKNQSPGCPNITVMSFSNAFHGRTLGCLSLTHSKAINKVDFPLFKGPIAPFPSLRYPLEEHVRENEAEEKRCLEEVENLMESYEKTSPVAAVIIEPIQGEGGDNHASPEFFKGLQKICLKYGSAFIVDEVQTCGGSTGQFWAHESWGLPTPPHLVTFAKKLQSGGVFAIDGIIPTQPSRIFNTWMGEPSKLLLLSAVLEEMKRENLLSLVRESGHTLLSGLKQLQELYPGHISKARGVGTFCAFDAKNRDEMVSKLKVKGINVGPSGRESIRMRPALIFQSKHAEIFLNALETILKEM</sequence>
<keyword evidence="5" id="KW-0032">Aminotransferase</keyword>
<dbReference type="SUPFAM" id="SSF53383">
    <property type="entry name" value="PLP-dependent transferases"/>
    <property type="match status" value="1"/>
</dbReference>
<dbReference type="PANTHER" id="PTHR43206:SF1">
    <property type="entry name" value="4-AMINOBUTYRATE AMINOTRANSFERASE, MITOCHONDRIAL"/>
    <property type="match status" value="1"/>
</dbReference>
<evidence type="ECO:0000256" key="10">
    <source>
        <dbReference type="ARBA" id="ARBA00030857"/>
    </source>
</evidence>
<evidence type="ECO:0000256" key="4">
    <source>
        <dbReference type="ARBA" id="ARBA00012912"/>
    </source>
</evidence>
<comment type="cofactor">
    <cofactor evidence="1">
        <name>pyridoxal 5'-phosphate</name>
        <dbReference type="ChEBI" id="CHEBI:597326"/>
    </cofactor>
</comment>
<accession>A0A1X7VER4</accession>
<dbReference type="EnsemblMetazoa" id="XM_011412148.2">
    <property type="protein sequence ID" value="XP_011410450.1"/>
    <property type="gene ID" value="LOC100637497"/>
</dbReference>
<proteinExistence type="inferred from homology"/>
<feature type="coiled-coil region" evidence="14">
    <location>
        <begin position="261"/>
        <end position="289"/>
    </location>
</feature>
<dbReference type="InterPro" id="IPR015422">
    <property type="entry name" value="PyrdxlP-dep_Trfase_small"/>
</dbReference>
<dbReference type="FunCoup" id="A0A1X7VER4">
    <property type="interactions" value="504"/>
</dbReference>
<evidence type="ECO:0000256" key="3">
    <source>
        <dbReference type="ARBA" id="ARBA00012876"/>
    </source>
</evidence>
<dbReference type="FunFam" id="3.40.640.10:FF:000073">
    <property type="entry name" value="Probable 4-aminobutyrate aminotransferase"/>
    <property type="match status" value="1"/>
</dbReference>
<name>A0A1X7VER4_AMPQE</name>
<dbReference type="EnsemblMetazoa" id="Aqu2.1.38493_001">
    <property type="protein sequence ID" value="Aqu2.1.38493_001"/>
    <property type="gene ID" value="Aqu2.1.38493"/>
</dbReference>
<dbReference type="PANTHER" id="PTHR43206">
    <property type="entry name" value="AMINOTRANSFERASE"/>
    <property type="match status" value="1"/>
</dbReference>
<keyword evidence="14" id="KW-0175">Coiled coil</keyword>
<organism evidence="15">
    <name type="scientific">Amphimedon queenslandica</name>
    <name type="common">Sponge</name>
    <dbReference type="NCBI Taxonomy" id="400682"/>
    <lineage>
        <taxon>Eukaryota</taxon>
        <taxon>Metazoa</taxon>
        <taxon>Porifera</taxon>
        <taxon>Demospongiae</taxon>
        <taxon>Heteroscleromorpha</taxon>
        <taxon>Haplosclerida</taxon>
        <taxon>Niphatidae</taxon>
        <taxon>Amphimedon</taxon>
    </lineage>
</organism>
<dbReference type="Gene3D" id="3.90.1150.10">
    <property type="entry name" value="Aspartate Aminotransferase, domain 1"/>
    <property type="match status" value="1"/>
</dbReference>
<dbReference type="PROSITE" id="PS00600">
    <property type="entry name" value="AA_TRANSFER_CLASS_3"/>
    <property type="match status" value="1"/>
</dbReference>
<dbReference type="GO" id="GO:0047298">
    <property type="term" value="F:(S)-3-amino-2-methylpropionate transaminase activity"/>
    <property type="evidence" value="ECO:0007669"/>
    <property type="project" value="UniProtKB-EC"/>
</dbReference>
<evidence type="ECO:0000313" key="16">
    <source>
        <dbReference type="Proteomes" id="UP000007879"/>
    </source>
</evidence>
<dbReference type="GO" id="GO:0009450">
    <property type="term" value="P:gamma-aminobutyric acid catabolic process"/>
    <property type="evidence" value="ECO:0007669"/>
    <property type="project" value="TreeGrafter"/>
</dbReference>
<reference evidence="15" key="2">
    <citation type="submission" date="2017-05" db="UniProtKB">
        <authorList>
            <consortium name="EnsemblMetazoa"/>
        </authorList>
    </citation>
    <scope>IDENTIFICATION</scope>
</reference>
<evidence type="ECO:0000256" key="9">
    <source>
        <dbReference type="ARBA" id="ARBA00030204"/>
    </source>
</evidence>
<evidence type="ECO:0000256" key="8">
    <source>
        <dbReference type="ARBA" id="ARBA00029760"/>
    </source>
</evidence>
<comment type="similarity">
    <text evidence="2 13">Belongs to the class-III pyridoxal-phosphate-dependent aminotransferase family.</text>
</comment>
<dbReference type="NCBIfam" id="TIGR00699">
    <property type="entry name" value="GABAtrns_euk"/>
    <property type="match status" value="1"/>
</dbReference>
<dbReference type="PIRSF" id="PIRSF000521">
    <property type="entry name" value="Transaminase_4ab_Lys_Orn"/>
    <property type="match status" value="1"/>
</dbReference>
<evidence type="ECO:0000256" key="5">
    <source>
        <dbReference type="ARBA" id="ARBA00022576"/>
    </source>
</evidence>
<protein>
    <recommendedName>
        <fullName evidence="10">(S)-3-amino-2-methylpropionate transaminase</fullName>
        <ecNumber evidence="4">2.6.1.19</ecNumber>
        <ecNumber evidence="3">2.6.1.22</ecNumber>
    </recommendedName>
    <alternativeName>
        <fullName evidence="11">GABA aminotransferase</fullName>
    </alternativeName>
    <alternativeName>
        <fullName evidence="9">Gamma-amino-N-butyrate transaminase</fullName>
    </alternativeName>
    <alternativeName>
        <fullName evidence="8">L-AIBAT</fullName>
    </alternativeName>
</protein>
<dbReference type="InterPro" id="IPR004631">
    <property type="entry name" value="4NH2But_aminotransferase_euk"/>
</dbReference>
<keyword evidence="6" id="KW-0808">Transferase</keyword>
<evidence type="ECO:0000256" key="7">
    <source>
        <dbReference type="ARBA" id="ARBA00022898"/>
    </source>
</evidence>
<comment type="catalytic activity">
    <reaction evidence="12">
        <text>4-aminobutanoate + 2-oxoglutarate = succinate semialdehyde + L-glutamate</text>
        <dbReference type="Rhea" id="RHEA:23352"/>
        <dbReference type="ChEBI" id="CHEBI:16810"/>
        <dbReference type="ChEBI" id="CHEBI:29985"/>
        <dbReference type="ChEBI" id="CHEBI:57706"/>
        <dbReference type="ChEBI" id="CHEBI:59888"/>
        <dbReference type="EC" id="2.6.1.19"/>
    </reaction>
</comment>
<evidence type="ECO:0000256" key="13">
    <source>
        <dbReference type="RuleBase" id="RU003560"/>
    </source>
</evidence>
<dbReference type="EC" id="2.6.1.19" evidence="4"/>
<dbReference type="OrthoDB" id="5419315at2759"/>
<dbReference type="GO" id="GO:0034386">
    <property type="term" value="F:4-aminobutyrate:2-oxoglutarate transaminase activity"/>
    <property type="evidence" value="ECO:0007669"/>
    <property type="project" value="UniProtKB-EC"/>
</dbReference>
<dbReference type="GO" id="GO:0005739">
    <property type="term" value="C:mitochondrion"/>
    <property type="evidence" value="ECO:0007669"/>
    <property type="project" value="TreeGrafter"/>
</dbReference>
<evidence type="ECO:0000256" key="2">
    <source>
        <dbReference type="ARBA" id="ARBA00008954"/>
    </source>
</evidence>
<dbReference type="InterPro" id="IPR049704">
    <property type="entry name" value="Aminotrans_3_PPA_site"/>
</dbReference>
<evidence type="ECO:0000313" key="15">
    <source>
        <dbReference type="EnsemblMetazoa" id="Aqu2.1.38493_001"/>
    </source>
</evidence>
<dbReference type="Proteomes" id="UP000007879">
    <property type="component" value="Unassembled WGS sequence"/>
</dbReference>
<dbReference type="GO" id="GO:0030170">
    <property type="term" value="F:pyridoxal phosphate binding"/>
    <property type="evidence" value="ECO:0007669"/>
    <property type="project" value="InterPro"/>
</dbReference>
<keyword evidence="7 13" id="KW-0663">Pyridoxal phosphate</keyword>
<dbReference type="KEGG" id="aqu:100637497"/>
<dbReference type="Pfam" id="PF00202">
    <property type="entry name" value="Aminotran_3"/>
    <property type="match status" value="1"/>
</dbReference>
<evidence type="ECO:0000256" key="11">
    <source>
        <dbReference type="ARBA" id="ARBA00031787"/>
    </source>
</evidence>
<reference evidence="16" key="1">
    <citation type="journal article" date="2010" name="Nature">
        <title>The Amphimedon queenslandica genome and the evolution of animal complexity.</title>
        <authorList>
            <person name="Srivastava M."/>
            <person name="Simakov O."/>
            <person name="Chapman J."/>
            <person name="Fahey B."/>
            <person name="Gauthier M.E."/>
            <person name="Mitros T."/>
            <person name="Richards G.S."/>
            <person name="Conaco C."/>
            <person name="Dacre M."/>
            <person name="Hellsten U."/>
            <person name="Larroux C."/>
            <person name="Putnam N.H."/>
            <person name="Stanke M."/>
            <person name="Adamska M."/>
            <person name="Darling A."/>
            <person name="Degnan S.M."/>
            <person name="Oakley T.H."/>
            <person name="Plachetzki D.C."/>
            <person name="Zhai Y."/>
            <person name="Adamski M."/>
            <person name="Calcino A."/>
            <person name="Cummins S.F."/>
            <person name="Goodstein D.M."/>
            <person name="Harris C."/>
            <person name="Jackson D.J."/>
            <person name="Leys S.P."/>
            <person name="Shu S."/>
            <person name="Woodcroft B.J."/>
            <person name="Vervoort M."/>
            <person name="Kosik K.S."/>
            <person name="Manning G."/>
            <person name="Degnan B.M."/>
            <person name="Rokhsar D.S."/>
        </authorList>
    </citation>
    <scope>NUCLEOTIDE SEQUENCE [LARGE SCALE GENOMIC DNA]</scope>
</reference>
<dbReference type="EC" id="2.6.1.22" evidence="3"/>
<evidence type="ECO:0000256" key="6">
    <source>
        <dbReference type="ARBA" id="ARBA00022679"/>
    </source>
</evidence>